<feature type="chain" id="PRO_5005657277" evidence="2">
    <location>
        <begin position="18"/>
        <end position="110"/>
    </location>
</feature>
<sequence length="110" mass="12225">MQLHWAVVSLLFYTAGAGTIDKKVPVPDSDRELQRSRVVTITVNALSSVTAVNIVVTYLLTIAAVYKGRILFIALEHRLPTINCLDQRQIGGYPFLVCFSPLERCGKVTY</sequence>
<keyword evidence="1" id="KW-1133">Transmembrane helix</keyword>
<evidence type="ECO:0000313" key="3">
    <source>
        <dbReference type="Proteomes" id="UP000036681"/>
    </source>
</evidence>
<keyword evidence="1" id="KW-0812">Transmembrane</keyword>
<keyword evidence="1" id="KW-0472">Membrane</keyword>
<dbReference type="AlphaFoldDB" id="A0A0M3IVU0"/>
<name>A0A0M3IVU0_ASCLU</name>
<reference evidence="4" key="1">
    <citation type="submission" date="2017-02" db="UniProtKB">
        <authorList>
            <consortium name="WormBaseParasite"/>
        </authorList>
    </citation>
    <scope>IDENTIFICATION</scope>
</reference>
<keyword evidence="2" id="KW-0732">Signal</keyword>
<evidence type="ECO:0000256" key="1">
    <source>
        <dbReference type="SAM" id="Phobius"/>
    </source>
</evidence>
<feature type="transmembrane region" description="Helical" evidence="1">
    <location>
        <begin position="41"/>
        <end position="66"/>
    </location>
</feature>
<dbReference type="WBParaSite" id="ALUE_0002286801-mRNA-1">
    <property type="protein sequence ID" value="ALUE_0002286801-mRNA-1"/>
    <property type="gene ID" value="ALUE_0002286801"/>
</dbReference>
<proteinExistence type="predicted"/>
<accession>A0A0M3IVU0</accession>
<evidence type="ECO:0000313" key="4">
    <source>
        <dbReference type="WBParaSite" id="ALUE_0002286801-mRNA-1"/>
    </source>
</evidence>
<protein>
    <submittedName>
        <fullName evidence="4">G_PROTEIN_RECEP_F1_2 domain-containing protein</fullName>
    </submittedName>
</protein>
<keyword evidence="3" id="KW-1185">Reference proteome</keyword>
<dbReference type="Proteomes" id="UP000036681">
    <property type="component" value="Unplaced"/>
</dbReference>
<feature type="signal peptide" evidence="2">
    <location>
        <begin position="1"/>
        <end position="17"/>
    </location>
</feature>
<evidence type="ECO:0000256" key="2">
    <source>
        <dbReference type="SAM" id="SignalP"/>
    </source>
</evidence>
<organism evidence="3 4">
    <name type="scientific">Ascaris lumbricoides</name>
    <name type="common">Giant roundworm</name>
    <dbReference type="NCBI Taxonomy" id="6252"/>
    <lineage>
        <taxon>Eukaryota</taxon>
        <taxon>Metazoa</taxon>
        <taxon>Ecdysozoa</taxon>
        <taxon>Nematoda</taxon>
        <taxon>Chromadorea</taxon>
        <taxon>Rhabditida</taxon>
        <taxon>Spirurina</taxon>
        <taxon>Ascaridomorpha</taxon>
        <taxon>Ascaridoidea</taxon>
        <taxon>Ascarididae</taxon>
        <taxon>Ascaris</taxon>
    </lineage>
</organism>